<organism evidence="8 9">
    <name type="scientific">Prunus armeniaca</name>
    <name type="common">Apricot</name>
    <name type="synonym">Armeniaca vulgaris</name>
    <dbReference type="NCBI Taxonomy" id="36596"/>
    <lineage>
        <taxon>Eukaryota</taxon>
        <taxon>Viridiplantae</taxon>
        <taxon>Streptophyta</taxon>
        <taxon>Embryophyta</taxon>
        <taxon>Tracheophyta</taxon>
        <taxon>Spermatophyta</taxon>
        <taxon>Magnoliopsida</taxon>
        <taxon>eudicotyledons</taxon>
        <taxon>Gunneridae</taxon>
        <taxon>Pentapetalae</taxon>
        <taxon>rosids</taxon>
        <taxon>fabids</taxon>
        <taxon>Rosales</taxon>
        <taxon>Rosaceae</taxon>
        <taxon>Amygdaloideae</taxon>
        <taxon>Amygdaleae</taxon>
        <taxon>Prunus</taxon>
    </lineage>
</organism>
<feature type="domain" description="Fe2OG dioxygenase" evidence="7">
    <location>
        <begin position="213"/>
        <end position="313"/>
    </location>
</feature>
<dbReference type="InterPro" id="IPR044861">
    <property type="entry name" value="IPNS-like_FE2OG_OXY"/>
</dbReference>
<evidence type="ECO:0000256" key="2">
    <source>
        <dbReference type="ARBA" id="ARBA00022723"/>
    </source>
</evidence>
<sequence length="364" mass="41355">MEEKTSGSFYGGSLIVPSVQELAKKPITAIPPRYIQPHHPEQQDHVMFNPDHDHAEMPFIDMQKLLSQESTDSESELARLHFACKEWGFFQLVNHGVSSSLVDKVKTESQDFFNLAMEDKKKLWQTPGDVEGFGQAFVVSEDQKLDWADIFFMTTLPVEMRRPHLFPNVPSPFRETLEVYSLELKNLAMTILSQMETALQMEAKEVTKLFEDGMQSMRMNYYPPCPLPAEVIGLTPHSDSVGLTILLQVNEMDGLQVRKDGIWVPVKPLPDAFIVNIGDILEIQTNGVYRSIEHRATVNSVKERLSIATFYSPEFGGEIGPAPSLVTEQTPAAYTRVGVEDYFKAFFKRKLQGKSYLDELRIKY</sequence>
<dbReference type="EMBL" id="CAEKDK010000004">
    <property type="protein sequence ID" value="CAB4277192.1"/>
    <property type="molecule type" value="Genomic_DNA"/>
</dbReference>
<dbReference type="Gene3D" id="2.60.120.330">
    <property type="entry name" value="B-lactam Antibiotic, Isopenicillin N Synthase, Chain"/>
    <property type="match status" value="1"/>
</dbReference>
<proteinExistence type="inferred from homology"/>
<evidence type="ECO:0000256" key="3">
    <source>
        <dbReference type="ARBA" id="ARBA00022896"/>
    </source>
</evidence>
<keyword evidence="5 6" id="KW-0408">Iron</keyword>
<dbReference type="InterPro" id="IPR005123">
    <property type="entry name" value="Oxoglu/Fe-dep_dioxygenase_dom"/>
</dbReference>
<evidence type="ECO:0000256" key="4">
    <source>
        <dbReference type="ARBA" id="ARBA00023002"/>
    </source>
</evidence>
<dbReference type="InterPro" id="IPR027443">
    <property type="entry name" value="IPNS-like_sf"/>
</dbReference>
<dbReference type="Pfam" id="PF14226">
    <property type="entry name" value="DIOX_N"/>
    <property type="match status" value="1"/>
</dbReference>
<evidence type="ECO:0000313" key="9">
    <source>
        <dbReference type="Proteomes" id="UP000507222"/>
    </source>
</evidence>
<evidence type="ECO:0000256" key="5">
    <source>
        <dbReference type="ARBA" id="ARBA00023004"/>
    </source>
</evidence>
<protein>
    <recommendedName>
        <fullName evidence="7">Fe2OG dioxygenase domain-containing protein</fullName>
    </recommendedName>
</protein>
<keyword evidence="3" id="KW-0847">Vitamin C</keyword>
<dbReference type="GO" id="GO:0031418">
    <property type="term" value="F:L-ascorbic acid binding"/>
    <property type="evidence" value="ECO:0007669"/>
    <property type="project" value="UniProtKB-KW"/>
</dbReference>
<name>A0A6J5UMJ3_PRUAR</name>
<dbReference type="Pfam" id="PF03171">
    <property type="entry name" value="2OG-FeII_Oxy"/>
    <property type="match status" value="1"/>
</dbReference>
<dbReference type="InterPro" id="IPR050295">
    <property type="entry name" value="Plant_2OG-oxidoreductases"/>
</dbReference>
<dbReference type="Proteomes" id="UP000507222">
    <property type="component" value="Unassembled WGS sequence"/>
</dbReference>
<dbReference type="AlphaFoldDB" id="A0A6J5UMJ3"/>
<comment type="similarity">
    <text evidence="1 6">Belongs to the iron/ascorbate-dependent oxidoreductase family.</text>
</comment>
<evidence type="ECO:0000256" key="6">
    <source>
        <dbReference type="RuleBase" id="RU003682"/>
    </source>
</evidence>
<keyword evidence="4 6" id="KW-0560">Oxidoreductase</keyword>
<dbReference type="InterPro" id="IPR026992">
    <property type="entry name" value="DIOX_N"/>
</dbReference>
<dbReference type="GO" id="GO:0046872">
    <property type="term" value="F:metal ion binding"/>
    <property type="evidence" value="ECO:0007669"/>
    <property type="project" value="UniProtKB-KW"/>
</dbReference>
<dbReference type="FunFam" id="2.60.120.330:FF:000001">
    <property type="entry name" value="Protein SRG1"/>
    <property type="match status" value="1"/>
</dbReference>
<dbReference type="PANTHER" id="PTHR47991">
    <property type="entry name" value="OXOGLUTARATE/IRON-DEPENDENT DIOXYGENASE"/>
    <property type="match status" value="1"/>
</dbReference>
<evidence type="ECO:0000313" key="8">
    <source>
        <dbReference type="EMBL" id="CAB4277192.1"/>
    </source>
</evidence>
<dbReference type="PROSITE" id="PS51471">
    <property type="entry name" value="FE2OG_OXY"/>
    <property type="match status" value="1"/>
</dbReference>
<reference evidence="8 9" key="1">
    <citation type="submission" date="2020-05" db="EMBL/GenBank/DDBJ databases">
        <authorList>
            <person name="Campoy J."/>
            <person name="Schneeberger K."/>
            <person name="Spophaly S."/>
        </authorList>
    </citation>
    <scope>NUCLEOTIDE SEQUENCE [LARGE SCALE GENOMIC DNA]</scope>
    <source>
        <strain evidence="8">PruArmRojPasFocal</strain>
    </source>
</reference>
<evidence type="ECO:0000259" key="7">
    <source>
        <dbReference type="PROSITE" id="PS51471"/>
    </source>
</evidence>
<dbReference type="SUPFAM" id="SSF51197">
    <property type="entry name" value="Clavaminate synthase-like"/>
    <property type="match status" value="1"/>
</dbReference>
<dbReference type="GO" id="GO:0016491">
    <property type="term" value="F:oxidoreductase activity"/>
    <property type="evidence" value="ECO:0007669"/>
    <property type="project" value="UniProtKB-KW"/>
</dbReference>
<accession>A0A6J5UMJ3</accession>
<evidence type="ECO:0000256" key="1">
    <source>
        <dbReference type="ARBA" id="ARBA00008056"/>
    </source>
</evidence>
<keyword evidence="2 6" id="KW-0479">Metal-binding</keyword>
<gene>
    <name evidence="8" type="ORF">CURHAP_LOCUS26720</name>
</gene>